<feature type="compositionally biased region" description="Low complexity" evidence="1">
    <location>
        <begin position="1"/>
        <end position="11"/>
    </location>
</feature>
<evidence type="ECO:0000313" key="2">
    <source>
        <dbReference type="EMBL" id="MDQ0578204.1"/>
    </source>
</evidence>
<feature type="compositionally biased region" description="Basic and acidic residues" evidence="1">
    <location>
        <begin position="170"/>
        <end position="181"/>
    </location>
</feature>
<proteinExistence type="predicted"/>
<feature type="compositionally biased region" description="Basic and acidic residues" evidence="1">
    <location>
        <begin position="217"/>
        <end position="230"/>
    </location>
</feature>
<dbReference type="EMBL" id="JAUSWV010000001">
    <property type="protein sequence ID" value="MDQ0578204.1"/>
    <property type="molecule type" value="Genomic_DNA"/>
</dbReference>
<feature type="compositionally biased region" description="Basic and acidic residues" evidence="1">
    <location>
        <begin position="531"/>
        <end position="543"/>
    </location>
</feature>
<feature type="compositionally biased region" description="Polar residues" evidence="1">
    <location>
        <begin position="202"/>
        <end position="214"/>
    </location>
</feature>
<feature type="region of interest" description="Disordered" evidence="1">
    <location>
        <begin position="524"/>
        <end position="543"/>
    </location>
</feature>
<feature type="region of interest" description="Disordered" evidence="1">
    <location>
        <begin position="92"/>
        <end position="331"/>
    </location>
</feature>
<reference evidence="2 3" key="1">
    <citation type="submission" date="2023-07" db="EMBL/GenBank/DDBJ databases">
        <title>Comparative genomics of wheat-associated soil bacteria to identify genetic determinants of phenazine resistance.</title>
        <authorList>
            <person name="Mouncey N."/>
        </authorList>
    </citation>
    <scope>NUCLEOTIDE SEQUENCE [LARGE SCALE GENOMIC DNA]</scope>
    <source>
        <strain evidence="2 3">B2I6</strain>
    </source>
</reference>
<evidence type="ECO:0000256" key="1">
    <source>
        <dbReference type="SAM" id="MobiDB-lite"/>
    </source>
</evidence>
<name>A0ABU0NGH4_STRRH</name>
<keyword evidence="3" id="KW-1185">Reference proteome</keyword>
<comment type="caution">
    <text evidence="2">The sequence shown here is derived from an EMBL/GenBank/DDBJ whole genome shotgun (WGS) entry which is preliminary data.</text>
</comment>
<dbReference type="Proteomes" id="UP001230654">
    <property type="component" value="Unassembled WGS sequence"/>
</dbReference>
<gene>
    <name evidence="2" type="ORF">QF030_000382</name>
</gene>
<feature type="compositionally biased region" description="Basic and acidic residues" evidence="1">
    <location>
        <begin position="265"/>
        <end position="275"/>
    </location>
</feature>
<feature type="compositionally biased region" description="Basic and acidic residues" evidence="1">
    <location>
        <begin position="308"/>
        <end position="331"/>
    </location>
</feature>
<sequence length="543" mass="56892">MFPKPTGPTTDTGKDDAPPLPQCNVFISTDGNVAVDGQRIEVAGSSAQTAALDHLHQLAMAMEMPVEASVLDQQRRSALLIRVRPDGASELIDAPLSLDDPEAPVQAPPAQQPPAQTPVPQTPPAQTPLPQAPVPQAPPPRPPLAPAAPAQVPQPHMPPGLTPSAGVRTPYDRPAEADRASDPAPSATNPYLSPPKRDYTDTDTAMLTPVTSATGLDLHDGGTGEHRHGAEQWSAPVTAPKVPVGQSRPGPSAAKAPDPTPRAPALHDTRMRAQERAQTPMPAREPAHAPASPPHSPRPSSLAAPSGEPRRAVPRGRPEAESQEPHHTTTLRRADLPSARMHEAVAQQVAPTAPELVHAPGSPPAGPHAPVAVPIPPSLAEGVALVCEAVTTGDLGLARNRASTLETQAAREFGPEHLYAVETCALSAYVAHLSGDHSAATALSLRAAELRNRQGDQRAQEDIERAAATWELLNSPRTAVPLGRQLLHLWNLISSDDGTGGRKSVERRLSAFSRVSAPAFAAALASGETADPSRSEEGIAHHW</sequence>
<accession>A0ABU0NGH4</accession>
<organism evidence="2 3">
    <name type="scientific">Streptomyces rishiriensis</name>
    <dbReference type="NCBI Taxonomy" id="68264"/>
    <lineage>
        <taxon>Bacteria</taxon>
        <taxon>Bacillati</taxon>
        <taxon>Actinomycetota</taxon>
        <taxon>Actinomycetes</taxon>
        <taxon>Kitasatosporales</taxon>
        <taxon>Streptomycetaceae</taxon>
        <taxon>Streptomyces</taxon>
    </lineage>
</organism>
<feature type="region of interest" description="Disordered" evidence="1">
    <location>
        <begin position="1"/>
        <end position="20"/>
    </location>
</feature>
<feature type="compositionally biased region" description="Pro residues" evidence="1">
    <location>
        <begin position="106"/>
        <end position="146"/>
    </location>
</feature>
<protein>
    <submittedName>
        <fullName evidence="2">Uncharacterized protein</fullName>
    </submittedName>
</protein>
<evidence type="ECO:0000313" key="3">
    <source>
        <dbReference type="Proteomes" id="UP001230654"/>
    </source>
</evidence>